<evidence type="ECO:0000256" key="1">
    <source>
        <dbReference type="SAM" id="MobiDB-lite"/>
    </source>
</evidence>
<dbReference type="PANTHER" id="PTHR43792:SF1">
    <property type="entry name" value="N-ACETYLTRANSFERASE DOMAIN-CONTAINING PROTEIN"/>
    <property type="match status" value="1"/>
</dbReference>
<accession>A0ABY6AWX7</accession>
<dbReference type="Gene3D" id="3.40.630.30">
    <property type="match status" value="1"/>
</dbReference>
<dbReference type="InterPro" id="IPR016181">
    <property type="entry name" value="Acyl_CoA_acyltransferase"/>
</dbReference>
<sequence length="195" mass="21908">MTTLLTPRLRLEPFQDAHLQGLNAMNSDPAVMRYLTGQPETLDQTQDFIDRVKARWAEWGYSWWAFFERETGELVGAGCIQHLGRDRALPHEIGWRLRQDRWGRGYGSEAARRMASFAFDDLAAPQLVAVCDPENLDSAKVMQRLGMRYRGIERWYDYDCAVYGMTADEWRAAQAAQPGTPGSTEATGGVDGSGG</sequence>
<organism evidence="3 4">
    <name type="scientific">Roseateles amylovorans</name>
    <dbReference type="NCBI Taxonomy" id="2978473"/>
    <lineage>
        <taxon>Bacteria</taxon>
        <taxon>Pseudomonadati</taxon>
        <taxon>Pseudomonadota</taxon>
        <taxon>Betaproteobacteria</taxon>
        <taxon>Burkholderiales</taxon>
        <taxon>Sphaerotilaceae</taxon>
        <taxon>Roseateles</taxon>
    </lineage>
</organism>
<evidence type="ECO:0000313" key="3">
    <source>
        <dbReference type="EMBL" id="UXH76813.1"/>
    </source>
</evidence>
<dbReference type="PANTHER" id="PTHR43792">
    <property type="entry name" value="GNAT FAMILY, PUTATIVE (AFU_ORTHOLOGUE AFUA_3G00765)-RELATED-RELATED"/>
    <property type="match status" value="1"/>
</dbReference>
<feature type="region of interest" description="Disordered" evidence="1">
    <location>
        <begin position="174"/>
        <end position="195"/>
    </location>
</feature>
<dbReference type="EMBL" id="CP104562">
    <property type="protein sequence ID" value="UXH76813.1"/>
    <property type="molecule type" value="Genomic_DNA"/>
</dbReference>
<reference evidence="3" key="1">
    <citation type="submission" date="2022-10" db="EMBL/GenBank/DDBJ databases">
        <title>Characterization and whole genome sequencing of a new Roseateles species, isolated from fresh water.</title>
        <authorList>
            <person name="Guliayeva D.Y."/>
            <person name="Akhremchuk A.E."/>
            <person name="Sikolenko M.A."/>
            <person name="Valentovich L.N."/>
            <person name="Sidarenka A.V."/>
        </authorList>
    </citation>
    <scope>NUCLEOTIDE SEQUENCE</scope>
    <source>
        <strain evidence="3">BIM B-1768</strain>
    </source>
</reference>
<dbReference type="PROSITE" id="PS51186">
    <property type="entry name" value="GNAT"/>
    <property type="match status" value="1"/>
</dbReference>
<proteinExistence type="predicted"/>
<protein>
    <submittedName>
        <fullName evidence="3">GNAT family N-acetyltransferase</fullName>
    </submittedName>
</protein>
<dbReference type="SUPFAM" id="SSF55729">
    <property type="entry name" value="Acyl-CoA N-acyltransferases (Nat)"/>
    <property type="match status" value="1"/>
</dbReference>
<evidence type="ECO:0000313" key="4">
    <source>
        <dbReference type="Proteomes" id="UP001064933"/>
    </source>
</evidence>
<name>A0ABY6AWX7_9BURK</name>
<gene>
    <name evidence="3" type="ORF">N4261_17465</name>
</gene>
<dbReference type="RefSeq" id="WP_261756552.1">
    <property type="nucleotide sequence ID" value="NZ_CP104562.2"/>
</dbReference>
<dbReference type="Pfam" id="PF13302">
    <property type="entry name" value="Acetyltransf_3"/>
    <property type="match status" value="1"/>
</dbReference>
<dbReference type="InterPro" id="IPR000182">
    <property type="entry name" value="GNAT_dom"/>
</dbReference>
<dbReference type="Proteomes" id="UP001064933">
    <property type="component" value="Chromosome"/>
</dbReference>
<dbReference type="InterPro" id="IPR051531">
    <property type="entry name" value="N-acetyltransferase"/>
</dbReference>
<keyword evidence="4" id="KW-1185">Reference proteome</keyword>
<evidence type="ECO:0000259" key="2">
    <source>
        <dbReference type="PROSITE" id="PS51186"/>
    </source>
</evidence>
<feature type="domain" description="N-acetyltransferase" evidence="2">
    <location>
        <begin position="9"/>
        <end position="168"/>
    </location>
</feature>